<evidence type="ECO:0000313" key="5">
    <source>
        <dbReference type="Proteomes" id="UP001149140"/>
    </source>
</evidence>
<dbReference type="PANTHER" id="PTHR36220:SF1">
    <property type="entry name" value="GAMMA TUBULIN COMPLEX COMPONENT C-TERMINAL DOMAIN-CONTAINING PROTEIN"/>
    <property type="match status" value="1"/>
</dbReference>
<dbReference type="SUPFAM" id="SSF69318">
    <property type="entry name" value="Integrin alpha N-terminal domain"/>
    <property type="match status" value="1"/>
</dbReference>
<protein>
    <submittedName>
        <fullName evidence="4">FG-GAP repeat protein</fullName>
    </submittedName>
</protein>
<dbReference type="InterPro" id="IPR013517">
    <property type="entry name" value="FG-GAP"/>
</dbReference>
<dbReference type="RefSeq" id="WP_270039562.1">
    <property type="nucleotide sequence ID" value="NZ_JAPDOD010000006.1"/>
</dbReference>
<dbReference type="SMART" id="SM00191">
    <property type="entry name" value="Int_alpha"/>
    <property type="match status" value="5"/>
</dbReference>
<sequence>MVVLLGVVFAGTASAVRPGSPGASGRASLSQLPTGLASAVRSAVVTSPQQKLRVPNTALFGFSVSLSSDGGVALIGAPNTDPPNGAAYVFARIGGIWILQQKLQVIHPIPFSARFGSSVSLSSDGRTALIGAQGTNPASGGQDTAYVFARNFAGLFMLQQELPNPAGASSGNAFGFSASLGSDGRTAVIGAPNTGGGNSPTGAAYVFARGLFGGWTLQQTLRPSDNAFDAFGSSVSLSSDSRSALIGAPSRDGGAAYVFARGLAGGFSQQQKLQASDRASVDAFGGSVSLSGDGRTALIGASQKAIGPNDFQGAAYVFTRGVAGGFTQLQRLQAADGAAFDAFGTSVSLDSSGTRALIGAPGVDGETGAAYLFARGTVGGFTQRQELQAADRATRDFFGWSVTLSSDHRVALIGAIQIPDTPAPRTGAAYVFPGLT</sequence>
<keyword evidence="3" id="KW-0325">Glycoprotein</keyword>
<evidence type="ECO:0000256" key="1">
    <source>
        <dbReference type="ARBA" id="ARBA00022729"/>
    </source>
</evidence>
<gene>
    <name evidence="4" type="ORF">OM076_10125</name>
</gene>
<accession>A0A9X3S1Y8</accession>
<organism evidence="4 5">
    <name type="scientific">Solirubrobacter ginsenosidimutans</name>
    <dbReference type="NCBI Taxonomy" id="490573"/>
    <lineage>
        <taxon>Bacteria</taxon>
        <taxon>Bacillati</taxon>
        <taxon>Actinomycetota</taxon>
        <taxon>Thermoleophilia</taxon>
        <taxon>Solirubrobacterales</taxon>
        <taxon>Solirubrobacteraceae</taxon>
        <taxon>Solirubrobacter</taxon>
    </lineage>
</organism>
<name>A0A9X3S1Y8_9ACTN</name>
<keyword evidence="2" id="KW-0677">Repeat</keyword>
<reference evidence="4" key="1">
    <citation type="submission" date="2022-10" db="EMBL/GenBank/DDBJ databases">
        <title>The WGS of Solirubrobacter ginsenosidimutans DSM 21036.</title>
        <authorList>
            <person name="Jiang Z."/>
        </authorList>
    </citation>
    <scope>NUCLEOTIDE SEQUENCE</scope>
    <source>
        <strain evidence="4">DSM 21036</strain>
    </source>
</reference>
<keyword evidence="1" id="KW-0732">Signal</keyword>
<dbReference type="EMBL" id="JAPDOD010000006">
    <property type="protein sequence ID" value="MDA0160621.1"/>
    <property type="molecule type" value="Genomic_DNA"/>
</dbReference>
<dbReference type="InterPro" id="IPR013519">
    <property type="entry name" value="Int_alpha_beta-p"/>
</dbReference>
<dbReference type="Gene3D" id="2.130.10.130">
    <property type="entry name" value="Integrin alpha, N-terminal"/>
    <property type="match status" value="2"/>
</dbReference>
<dbReference type="InterPro" id="IPR028994">
    <property type="entry name" value="Integrin_alpha_N"/>
</dbReference>
<comment type="caution">
    <text evidence="4">The sequence shown here is derived from an EMBL/GenBank/DDBJ whole genome shotgun (WGS) entry which is preliminary data.</text>
</comment>
<dbReference type="Pfam" id="PF14312">
    <property type="entry name" value="FG-GAP_2"/>
    <property type="match status" value="6"/>
</dbReference>
<proteinExistence type="predicted"/>
<evidence type="ECO:0000256" key="3">
    <source>
        <dbReference type="ARBA" id="ARBA00023180"/>
    </source>
</evidence>
<evidence type="ECO:0000313" key="4">
    <source>
        <dbReference type="EMBL" id="MDA0160621.1"/>
    </source>
</evidence>
<evidence type="ECO:0000256" key="2">
    <source>
        <dbReference type="ARBA" id="ARBA00022737"/>
    </source>
</evidence>
<dbReference type="Proteomes" id="UP001149140">
    <property type="component" value="Unassembled WGS sequence"/>
</dbReference>
<keyword evidence="5" id="KW-1185">Reference proteome</keyword>
<dbReference type="PANTHER" id="PTHR36220">
    <property type="entry name" value="UNNAMED PRODUCT"/>
    <property type="match status" value="1"/>
</dbReference>
<dbReference type="AlphaFoldDB" id="A0A9X3S1Y8"/>